<evidence type="ECO:0000313" key="9">
    <source>
        <dbReference type="Proteomes" id="UP000265964"/>
    </source>
</evidence>
<keyword evidence="5" id="KW-0862">Zinc</keyword>
<evidence type="ECO:0000256" key="4">
    <source>
        <dbReference type="ARBA" id="ARBA00022729"/>
    </source>
</evidence>
<dbReference type="InterPro" id="IPR050492">
    <property type="entry name" value="Bact_metal-bind_prot9"/>
</dbReference>
<name>A0A3A1Y7V3_9GAMM</name>
<evidence type="ECO:0000313" key="8">
    <source>
        <dbReference type="EMBL" id="RIY33396.1"/>
    </source>
</evidence>
<evidence type="ECO:0000256" key="6">
    <source>
        <dbReference type="SAM" id="MobiDB-lite"/>
    </source>
</evidence>
<accession>A0A3A1Y7V3</accession>
<evidence type="ECO:0000256" key="1">
    <source>
        <dbReference type="ARBA" id="ARBA00011028"/>
    </source>
</evidence>
<feature type="signal peptide" evidence="7">
    <location>
        <begin position="1"/>
        <end position="20"/>
    </location>
</feature>
<dbReference type="GO" id="GO:0046872">
    <property type="term" value="F:metal ion binding"/>
    <property type="evidence" value="ECO:0007669"/>
    <property type="project" value="InterPro"/>
</dbReference>
<evidence type="ECO:0000256" key="7">
    <source>
        <dbReference type="SAM" id="SignalP"/>
    </source>
</evidence>
<comment type="similarity">
    <text evidence="1">Belongs to the bacterial solute-binding protein 9 family.</text>
</comment>
<dbReference type="InterPro" id="IPR006127">
    <property type="entry name" value="ZnuA-like"/>
</dbReference>
<sequence length="345" mass="38854">KKTLLAITLGAYALINTAAADVLSSIKPIGFIVSDLTKDVTPSSVLIPATQSPHTVQLTPKDLATIKNTDLLIYIDDNMEISLGKALDNSRTRPKNVLALADIPEIKKLLVKGVHHDHDDHDHDHNHNHAHDHSHDHDHDHKHEEGHSHSHDHSHDHDHDHKHDDHHANDGLSTDYHIWNSPIIAKIIAKHIADKLIELYPNKKDIVLANLNRFNQELDKTNEEIKKLLVPSKMGNYYVYHSAYTYFETAYNFQDHDKGAIYFNVSIDPSVKDLNELNQKAKADNVKFIFTEPQFNQGIAQKLATSINAKLGVLDPLGVDIDVKPGSYQTYLYSLANSFSILVNK</sequence>
<evidence type="ECO:0000256" key="3">
    <source>
        <dbReference type="ARBA" id="ARBA00022448"/>
    </source>
</evidence>
<dbReference type="EMBL" id="NRJF01000196">
    <property type="protein sequence ID" value="RIY33396.1"/>
    <property type="molecule type" value="Genomic_DNA"/>
</dbReference>
<dbReference type="AlphaFoldDB" id="A0A3A1Y7V3"/>
<dbReference type="PANTHER" id="PTHR42953">
    <property type="entry name" value="HIGH-AFFINITY ZINC UPTAKE SYSTEM PROTEIN ZNUA-RELATED"/>
    <property type="match status" value="1"/>
</dbReference>
<keyword evidence="9" id="KW-1185">Reference proteome</keyword>
<protein>
    <recommendedName>
        <fullName evidence="2">High-affinity zinc uptake system protein ZnuA</fullName>
    </recommendedName>
</protein>
<dbReference type="SUPFAM" id="SSF53807">
    <property type="entry name" value="Helical backbone' metal receptor"/>
    <property type="match status" value="1"/>
</dbReference>
<feature type="region of interest" description="Disordered" evidence="6">
    <location>
        <begin position="115"/>
        <end position="168"/>
    </location>
</feature>
<dbReference type="Proteomes" id="UP000265964">
    <property type="component" value="Unassembled WGS sequence"/>
</dbReference>
<dbReference type="PANTHER" id="PTHR42953:SF3">
    <property type="entry name" value="HIGH-AFFINITY ZINC UPTAKE SYSTEM PROTEIN ZNUA"/>
    <property type="match status" value="1"/>
</dbReference>
<dbReference type="Pfam" id="PF01297">
    <property type="entry name" value="ZnuA"/>
    <property type="match status" value="1"/>
</dbReference>
<dbReference type="GO" id="GO:0006829">
    <property type="term" value="P:zinc ion transport"/>
    <property type="evidence" value="ECO:0007669"/>
    <property type="project" value="UniProtKB-KW"/>
</dbReference>
<reference evidence="8 9" key="1">
    <citation type="submission" date="2017-08" db="EMBL/GenBank/DDBJ databases">
        <title>Reclassification of Bisgaard taxon 37 and 44.</title>
        <authorList>
            <person name="Christensen H."/>
        </authorList>
    </citation>
    <scope>NUCLEOTIDE SEQUENCE [LARGE SCALE GENOMIC DNA]</scope>
    <source>
        <strain evidence="8 9">EEAB3T1</strain>
    </source>
</reference>
<keyword evidence="5" id="KW-0406">Ion transport</keyword>
<dbReference type="Gene3D" id="3.40.50.1980">
    <property type="entry name" value="Nitrogenase molybdenum iron protein domain"/>
    <property type="match status" value="3"/>
</dbReference>
<keyword evidence="5" id="KW-0864">Zinc transport</keyword>
<organism evidence="8 9">
    <name type="scientific">Psittacicella gerlachiana</name>
    <dbReference type="NCBI Taxonomy" id="2028574"/>
    <lineage>
        <taxon>Bacteria</taxon>
        <taxon>Pseudomonadati</taxon>
        <taxon>Pseudomonadota</taxon>
        <taxon>Gammaproteobacteria</taxon>
        <taxon>Pasteurellales</taxon>
        <taxon>Psittacicellaceae</taxon>
        <taxon>Psittacicella</taxon>
    </lineage>
</organism>
<keyword evidence="4 7" id="KW-0732">Signal</keyword>
<evidence type="ECO:0000256" key="2">
    <source>
        <dbReference type="ARBA" id="ARBA00015915"/>
    </source>
</evidence>
<feature type="chain" id="PRO_5017447277" description="High-affinity zinc uptake system protein ZnuA" evidence="7">
    <location>
        <begin position="21"/>
        <end position="345"/>
    </location>
</feature>
<keyword evidence="3" id="KW-0813">Transport</keyword>
<dbReference type="RefSeq" id="WP_119535121.1">
    <property type="nucleotide sequence ID" value="NZ_NRJF01000196.1"/>
</dbReference>
<proteinExistence type="inferred from homology"/>
<dbReference type="OrthoDB" id="7346865at2"/>
<feature type="non-terminal residue" evidence="8">
    <location>
        <position position="1"/>
    </location>
</feature>
<evidence type="ECO:0000256" key="5">
    <source>
        <dbReference type="ARBA" id="ARBA00022906"/>
    </source>
</evidence>
<comment type="caution">
    <text evidence="8">The sequence shown here is derived from an EMBL/GenBank/DDBJ whole genome shotgun (WGS) entry which is preliminary data.</text>
</comment>
<gene>
    <name evidence="8" type="ORF">CKF59_06395</name>
</gene>